<keyword evidence="1" id="KW-1133">Transmembrane helix</keyword>
<evidence type="ECO:0000313" key="2">
    <source>
        <dbReference type="EMBL" id="KAE9590113.1"/>
    </source>
</evidence>
<dbReference type="Proteomes" id="UP000447434">
    <property type="component" value="Chromosome 21"/>
</dbReference>
<reference evidence="3" key="1">
    <citation type="journal article" date="2020" name="Nat. Commun.">
        <title>Genome sequence of the cluster root forming white lupin.</title>
        <authorList>
            <person name="Hufnagel B."/>
            <person name="Marques A."/>
            <person name="Soriano A."/>
            <person name="Marques L."/>
            <person name="Divol F."/>
            <person name="Doumas P."/>
            <person name="Sallet E."/>
            <person name="Mancinotti D."/>
            <person name="Carrere S."/>
            <person name="Marande W."/>
            <person name="Arribat S."/>
            <person name="Keller J."/>
            <person name="Huneau C."/>
            <person name="Blein T."/>
            <person name="Aime D."/>
            <person name="Laguerre M."/>
            <person name="Taylor J."/>
            <person name="Schubert V."/>
            <person name="Nelson M."/>
            <person name="Geu-Flores F."/>
            <person name="Crespi M."/>
            <person name="Gallardo-Guerrero K."/>
            <person name="Delaux P.-M."/>
            <person name="Salse J."/>
            <person name="Berges H."/>
            <person name="Guyot R."/>
            <person name="Gouzy J."/>
            <person name="Peret B."/>
        </authorList>
    </citation>
    <scope>NUCLEOTIDE SEQUENCE [LARGE SCALE GENOMIC DNA]</scope>
    <source>
        <strain evidence="3">cv. Amiga</strain>
    </source>
</reference>
<name>A0A6A4NDP4_LUPAL</name>
<keyword evidence="3" id="KW-1185">Reference proteome</keyword>
<sequence>MSINIYLSQISFSFLLSLYTFLYQTHPSFPYFSFSNSPLFLTLFSKINNHHSSCHWKIKIQIPRMT</sequence>
<feature type="transmembrane region" description="Helical" evidence="1">
    <location>
        <begin position="6"/>
        <end position="23"/>
    </location>
</feature>
<organism evidence="2 3">
    <name type="scientific">Lupinus albus</name>
    <name type="common">White lupine</name>
    <name type="synonym">Lupinus termis</name>
    <dbReference type="NCBI Taxonomy" id="3870"/>
    <lineage>
        <taxon>Eukaryota</taxon>
        <taxon>Viridiplantae</taxon>
        <taxon>Streptophyta</taxon>
        <taxon>Embryophyta</taxon>
        <taxon>Tracheophyta</taxon>
        <taxon>Spermatophyta</taxon>
        <taxon>Magnoliopsida</taxon>
        <taxon>eudicotyledons</taxon>
        <taxon>Gunneridae</taxon>
        <taxon>Pentapetalae</taxon>
        <taxon>rosids</taxon>
        <taxon>fabids</taxon>
        <taxon>Fabales</taxon>
        <taxon>Fabaceae</taxon>
        <taxon>Papilionoideae</taxon>
        <taxon>50 kb inversion clade</taxon>
        <taxon>genistoids sensu lato</taxon>
        <taxon>core genistoids</taxon>
        <taxon>Genisteae</taxon>
        <taxon>Lupinus</taxon>
    </lineage>
</organism>
<dbReference type="AlphaFoldDB" id="A0A6A4NDP4"/>
<proteinExistence type="predicted"/>
<dbReference type="EMBL" id="WOCE01000021">
    <property type="protein sequence ID" value="KAE9590113.1"/>
    <property type="molecule type" value="Genomic_DNA"/>
</dbReference>
<gene>
    <name evidence="2" type="ORF">Lalb_Chr21g0316201</name>
</gene>
<protein>
    <submittedName>
        <fullName evidence="2">Uncharacterized protein</fullName>
    </submittedName>
</protein>
<evidence type="ECO:0000313" key="3">
    <source>
        <dbReference type="Proteomes" id="UP000447434"/>
    </source>
</evidence>
<keyword evidence="1" id="KW-0472">Membrane</keyword>
<keyword evidence="1" id="KW-0812">Transmembrane</keyword>
<accession>A0A6A4NDP4</accession>
<comment type="caution">
    <text evidence="2">The sequence shown here is derived from an EMBL/GenBank/DDBJ whole genome shotgun (WGS) entry which is preliminary data.</text>
</comment>
<evidence type="ECO:0000256" key="1">
    <source>
        <dbReference type="SAM" id="Phobius"/>
    </source>
</evidence>